<dbReference type="Proteomes" id="UP001348817">
    <property type="component" value="Chromosome"/>
</dbReference>
<dbReference type="PANTHER" id="PTHR15337:SF11">
    <property type="entry name" value="THIOREDOXIN DOMAIN-CONTAINING PROTEIN"/>
    <property type="match status" value="1"/>
</dbReference>
<accession>A0AAU9D0B4</accession>
<reference evidence="2 3" key="1">
    <citation type="submission" date="2021-12" db="EMBL/GenBank/DDBJ databases">
        <title>Genome sequencing of bacteria with rrn-lacking chromosome and rrn-plasmid.</title>
        <authorList>
            <person name="Anda M."/>
            <person name="Iwasaki W."/>
        </authorList>
    </citation>
    <scope>NUCLEOTIDE SEQUENCE [LARGE SCALE GENOMIC DNA]</scope>
    <source>
        <strain evidence="2 3">DSM 100852</strain>
    </source>
</reference>
<dbReference type="SUPFAM" id="SSF52833">
    <property type="entry name" value="Thioredoxin-like"/>
    <property type="match status" value="1"/>
</dbReference>
<evidence type="ECO:0000313" key="2">
    <source>
        <dbReference type="EMBL" id="BDD07849.1"/>
    </source>
</evidence>
<keyword evidence="1" id="KW-0732">Signal</keyword>
<keyword evidence="3" id="KW-1185">Reference proteome</keyword>
<evidence type="ECO:0000256" key="1">
    <source>
        <dbReference type="ARBA" id="ARBA00022729"/>
    </source>
</evidence>
<dbReference type="AlphaFoldDB" id="A0AAU9D0B4"/>
<organism evidence="2 3">
    <name type="scientific">Fulvitalea axinellae</name>
    <dbReference type="NCBI Taxonomy" id="1182444"/>
    <lineage>
        <taxon>Bacteria</taxon>
        <taxon>Pseudomonadati</taxon>
        <taxon>Bacteroidota</taxon>
        <taxon>Cytophagia</taxon>
        <taxon>Cytophagales</taxon>
        <taxon>Persicobacteraceae</taxon>
        <taxon>Fulvitalea</taxon>
    </lineage>
</organism>
<dbReference type="Pfam" id="PF13899">
    <property type="entry name" value="Thioredoxin_7"/>
    <property type="match status" value="1"/>
</dbReference>
<protein>
    <recommendedName>
        <fullName evidence="4">Thioredoxin family protein</fullName>
    </recommendedName>
</protein>
<dbReference type="RefSeq" id="WP_338393148.1">
    <property type="nucleotide sequence ID" value="NZ_AP025314.1"/>
</dbReference>
<gene>
    <name evidence="2" type="ORF">FUAX_02810</name>
</gene>
<sequence>MKKFAIMVLSWICITTNHSSAQKWNTDFETAKAEATQQSLPILLVFQGSDWNAGSIKLEREVWSTPEFASYAKNHLVLLKADFPRRKRNALTKAQQKHNKFLAEQYNRNGYFPLVVVLDQNGTTIRKLGYKKVGVKKYIKLIEGGKL</sequence>
<dbReference type="EMBL" id="AP025314">
    <property type="protein sequence ID" value="BDD07849.1"/>
    <property type="molecule type" value="Genomic_DNA"/>
</dbReference>
<proteinExistence type="predicted"/>
<dbReference type="InterPro" id="IPR036249">
    <property type="entry name" value="Thioredoxin-like_sf"/>
</dbReference>
<dbReference type="InterPro" id="IPR051099">
    <property type="entry name" value="AGR/TXD"/>
</dbReference>
<dbReference type="PANTHER" id="PTHR15337">
    <property type="entry name" value="ANTERIOR GRADIENT PROTEIN-RELATED"/>
    <property type="match status" value="1"/>
</dbReference>
<name>A0AAU9D0B4_9BACT</name>
<dbReference type="Gene3D" id="3.40.30.10">
    <property type="entry name" value="Glutaredoxin"/>
    <property type="match status" value="1"/>
</dbReference>
<evidence type="ECO:0000313" key="3">
    <source>
        <dbReference type="Proteomes" id="UP001348817"/>
    </source>
</evidence>
<dbReference type="KEGG" id="fax:FUAX_02810"/>
<evidence type="ECO:0008006" key="4">
    <source>
        <dbReference type="Google" id="ProtNLM"/>
    </source>
</evidence>